<dbReference type="OrthoDB" id="5447718at2"/>
<gene>
    <name evidence="1" type="ORF">D1970_18035</name>
</gene>
<evidence type="ECO:0008006" key="3">
    <source>
        <dbReference type="Google" id="ProtNLM"/>
    </source>
</evidence>
<dbReference type="EMBL" id="QWVT01000033">
    <property type="protein sequence ID" value="RID82636.1"/>
    <property type="molecule type" value="Genomic_DNA"/>
</dbReference>
<keyword evidence="2" id="KW-1185">Reference proteome</keyword>
<organism evidence="1 2">
    <name type="scientific">Mesobacillus zeae</name>
    <dbReference type="NCBI Taxonomy" id="1917180"/>
    <lineage>
        <taxon>Bacteria</taxon>
        <taxon>Bacillati</taxon>
        <taxon>Bacillota</taxon>
        <taxon>Bacilli</taxon>
        <taxon>Bacillales</taxon>
        <taxon>Bacillaceae</taxon>
        <taxon>Mesobacillus</taxon>
    </lineage>
</organism>
<comment type="caution">
    <text evidence="1">The sequence shown here is derived from an EMBL/GenBank/DDBJ whole genome shotgun (WGS) entry which is preliminary data.</text>
</comment>
<accession>A0A398B4E3</accession>
<sequence>MPSVGEGRKKRYRPETVEVLRFIAEGFKRNLTATDIEDGLTRMVARNIEVEKETAITTAATQQQPENELKQYALQLQIALEQMSATMQIIADQKEEIAELQK</sequence>
<evidence type="ECO:0000313" key="2">
    <source>
        <dbReference type="Proteomes" id="UP000265816"/>
    </source>
</evidence>
<dbReference type="Proteomes" id="UP000265816">
    <property type="component" value="Unassembled WGS sequence"/>
</dbReference>
<reference evidence="1 2" key="1">
    <citation type="submission" date="2018-08" db="EMBL/GenBank/DDBJ databases">
        <title>Bacillus jemisoniae sp. nov., Bacillus chryseoplanitiae sp. nov., Bacillus resnikiae sp. nov., and Bacillus frankliniae sp. nov., isolated from Viking spacecraft and associated surfaces.</title>
        <authorList>
            <person name="Seuylemezian A."/>
            <person name="Vaishampayan P."/>
        </authorList>
    </citation>
    <scope>NUCLEOTIDE SEQUENCE [LARGE SCALE GENOMIC DNA]</scope>
    <source>
        <strain evidence="1 2">JJ-247</strain>
    </source>
</reference>
<proteinExistence type="predicted"/>
<name>A0A398B4E3_9BACI</name>
<protein>
    <recommendedName>
        <fullName evidence="3">HTH merR-type domain-containing protein</fullName>
    </recommendedName>
</protein>
<evidence type="ECO:0000313" key="1">
    <source>
        <dbReference type="EMBL" id="RID82636.1"/>
    </source>
</evidence>
<dbReference type="AlphaFoldDB" id="A0A398B4E3"/>